<dbReference type="AlphaFoldDB" id="A0A379KHY0"/>
<accession>A0A379KHY0</accession>
<sequence length="57" mass="6042">MGIKSRRVALVMAMTAAVGLYGSACWRVELLRSQPNAAASCEQAHCVPHTATLSAVR</sequence>
<dbReference type="Proteomes" id="UP000254602">
    <property type="component" value="Unassembled WGS sequence"/>
</dbReference>
<proteinExistence type="predicted"/>
<name>A0A379KHY0_PSEPU</name>
<reference evidence="1 2" key="1">
    <citation type="submission" date="2018-06" db="EMBL/GenBank/DDBJ databases">
        <authorList>
            <consortium name="Pathogen Informatics"/>
            <person name="Doyle S."/>
        </authorList>
    </citation>
    <scope>NUCLEOTIDE SEQUENCE [LARGE SCALE GENOMIC DNA]</scope>
    <source>
        <strain evidence="1 2">NCTC7914</strain>
    </source>
</reference>
<dbReference type="EMBL" id="UGUY01000001">
    <property type="protein sequence ID" value="SUD67601.1"/>
    <property type="molecule type" value="Genomic_DNA"/>
</dbReference>
<protein>
    <submittedName>
        <fullName evidence="1">Uncharacterized protein</fullName>
    </submittedName>
</protein>
<evidence type="ECO:0000313" key="2">
    <source>
        <dbReference type="Proteomes" id="UP000254602"/>
    </source>
</evidence>
<organism evidence="1 2">
    <name type="scientific">Pseudomonas putida</name>
    <name type="common">Arthrobacter siderocapsulatus</name>
    <dbReference type="NCBI Taxonomy" id="303"/>
    <lineage>
        <taxon>Bacteria</taxon>
        <taxon>Pseudomonadati</taxon>
        <taxon>Pseudomonadota</taxon>
        <taxon>Gammaproteobacteria</taxon>
        <taxon>Pseudomonadales</taxon>
        <taxon>Pseudomonadaceae</taxon>
        <taxon>Pseudomonas</taxon>
    </lineage>
</organism>
<gene>
    <name evidence="1" type="ORF">NCTC7914_01695</name>
</gene>
<evidence type="ECO:0000313" key="1">
    <source>
        <dbReference type="EMBL" id="SUD67601.1"/>
    </source>
</evidence>